<sequence>MVIQKAGAFCFKLSAGPVTVAVNPPSSRSKHKVSKFGADIVLVSVPHDDWNGVETATHGEKDPFVISGPGAYEVGDVNIAGYGSPASYADVLSDVGNTMYTIDMDGIRVLILGAISSSKIPAEVREELDGIGVVLVPVGEGALDAKGAHELATSIEPNVIIPYAVGDDKGVTAFLKAEGETGLKPTDKFTVRAKELAAMDGDVVLLA</sequence>
<dbReference type="AlphaFoldDB" id="A0A1F6C2Q5"/>
<comment type="caution">
    <text evidence="1">The sequence shown here is derived from an EMBL/GenBank/DDBJ whole genome shotgun (WGS) entry which is preliminary data.</text>
</comment>
<proteinExistence type="predicted"/>
<dbReference type="PANTHER" id="PTHR39189:SF1">
    <property type="entry name" value="UPF0173 METAL-DEPENDENT HYDROLASE YTKL"/>
    <property type="match status" value="1"/>
</dbReference>
<name>A0A1F6C2Q5_9BACT</name>
<dbReference type="InterPro" id="IPR036866">
    <property type="entry name" value="RibonucZ/Hydroxyglut_hydro"/>
</dbReference>
<dbReference type="Gene3D" id="3.60.15.10">
    <property type="entry name" value="Ribonuclease Z/Hydroxyacylglutathione hydrolase-like"/>
    <property type="match status" value="1"/>
</dbReference>
<dbReference type="EMBL" id="MFKP01000039">
    <property type="protein sequence ID" value="OGG43474.1"/>
    <property type="molecule type" value="Genomic_DNA"/>
</dbReference>
<reference evidence="1 2" key="1">
    <citation type="journal article" date="2016" name="Nat. Commun.">
        <title>Thousands of microbial genomes shed light on interconnected biogeochemical processes in an aquifer system.</title>
        <authorList>
            <person name="Anantharaman K."/>
            <person name="Brown C.T."/>
            <person name="Hug L.A."/>
            <person name="Sharon I."/>
            <person name="Castelle C.J."/>
            <person name="Probst A.J."/>
            <person name="Thomas B.C."/>
            <person name="Singh A."/>
            <person name="Wilkins M.J."/>
            <person name="Karaoz U."/>
            <person name="Brodie E.L."/>
            <person name="Williams K.H."/>
            <person name="Hubbard S.S."/>
            <person name="Banfield J.F."/>
        </authorList>
    </citation>
    <scope>NUCLEOTIDE SEQUENCE [LARGE SCALE GENOMIC DNA]</scope>
</reference>
<dbReference type="PANTHER" id="PTHR39189">
    <property type="entry name" value="UPF0173 METAL-DEPENDENT HYDROLASE YTKL"/>
    <property type="match status" value="1"/>
</dbReference>
<gene>
    <name evidence="1" type="ORF">A2841_02525</name>
</gene>
<accession>A0A1F6C2Q5</accession>
<evidence type="ECO:0000313" key="1">
    <source>
        <dbReference type="EMBL" id="OGG43474.1"/>
    </source>
</evidence>
<organism evidence="1 2">
    <name type="scientific">Candidatus Kaiserbacteria bacterium RIFCSPHIGHO2_01_FULL_48_10</name>
    <dbReference type="NCBI Taxonomy" id="1798476"/>
    <lineage>
        <taxon>Bacteria</taxon>
        <taxon>Candidatus Kaiseribacteriota</taxon>
    </lineage>
</organism>
<dbReference type="Proteomes" id="UP000178249">
    <property type="component" value="Unassembled WGS sequence"/>
</dbReference>
<dbReference type="Pfam" id="PF13483">
    <property type="entry name" value="Lactamase_B_3"/>
    <property type="match status" value="1"/>
</dbReference>
<evidence type="ECO:0000313" key="2">
    <source>
        <dbReference type="Proteomes" id="UP000178249"/>
    </source>
</evidence>
<protein>
    <submittedName>
        <fullName evidence="1">Uncharacterized protein</fullName>
    </submittedName>
</protein>